<dbReference type="GO" id="GO:0004839">
    <property type="term" value="F:ubiquitin activating enzyme activity"/>
    <property type="evidence" value="ECO:0007669"/>
    <property type="project" value="UniProtKB-EC"/>
</dbReference>
<dbReference type="GO" id="GO:0061630">
    <property type="term" value="F:ubiquitin protein ligase activity"/>
    <property type="evidence" value="ECO:0007669"/>
    <property type="project" value="InterPro"/>
</dbReference>
<dbReference type="Proteomes" id="UP000002051">
    <property type="component" value="Chromosome 3"/>
</dbReference>
<dbReference type="InterPro" id="IPR017907">
    <property type="entry name" value="Znf_RING_CS"/>
</dbReference>
<dbReference type="EC" id="6.2.1.45" evidence="7"/>
<keyword evidence="9" id="KW-1185">Reference proteome</keyword>
<dbReference type="eggNOG" id="KOG2164">
    <property type="taxonomic scope" value="Eukaryota"/>
</dbReference>
<dbReference type="PANTHER" id="PTHR22894">
    <property type="entry name" value="RING-TYPE DOMAIN-CONTAINING PROTEIN"/>
    <property type="match status" value="1"/>
</dbReference>
<evidence type="ECO:0000256" key="2">
    <source>
        <dbReference type="ARBA" id="ARBA00022771"/>
    </source>
</evidence>
<dbReference type="Gramene" id="rna13051">
    <property type="protein sequence ID" value="RHN65232.1"/>
    <property type="gene ID" value="gene13051"/>
</dbReference>
<dbReference type="SMART" id="SM00184">
    <property type="entry name" value="RING"/>
    <property type="match status" value="1"/>
</dbReference>
<dbReference type="SUPFAM" id="SSF57850">
    <property type="entry name" value="RING/U-box"/>
    <property type="match status" value="1"/>
</dbReference>
<dbReference type="EnsemblPlants" id="AES68311">
    <property type="protein sequence ID" value="AES68311"/>
    <property type="gene ID" value="MTR_3g005790"/>
</dbReference>
<dbReference type="PANTHER" id="PTHR22894:SF5">
    <property type="entry name" value="RING-TYPE DOMAIN-CONTAINING PROTEIN"/>
    <property type="match status" value="1"/>
</dbReference>
<dbReference type="InterPro" id="IPR038896">
    <property type="entry name" value="RNF170"/>
</dbReference>
<dbReference type="InterPro" id="IPR018957">
    <property type="entry name" value="Znf_C3HC4_RING-type"/>
</dbReference>
<reference evidence="6 9" key="2">
    <citation type="journal article" date="2014" name="BMC Genomics">
        <title>An improved genome release (version Mt4.0) for the model legume Medicago truncatula.</title>
        <authorList>
            <person name="Tang H."/>
            <person name="Krishnakumar V."/>
            <person name="Bidwell S."/>
            <person name="Rosen B."/>
            <person name="Chan A."/>
            <person name="Zhou S."/>
            <person name="Gentzbittel L."/>
            <person name="Childs K.L."/>
            <person name="Yandell M."/>
            <person name="Gundlach H."/>
            <person name="Mayer K.F."/>
            <person name="Schwartz D.C."/>
            <person name="Town C.D."/>
        </authorList>
    </citation>
    <scope>GENOME REANNOTATION</scope>
    <source>
        <strain evidence="8 9">cv. Jemalong A17</strain>
    </source>
</reference>
<evidence type="ECO:0000313" key="10">
    <source>
        <dbReference type="Proteomes" id="UP000265566"/>
    </source>
</evidence>
<reference evidence="7" key="5">
    <citation type="journal article" date="2018" name="Nat. Plants">
        <title>Whole-genome landscape of Medicago truncatula symbiotic genes.</title>
        <authorList>
            <person name="Pecrix Y."/>
            <person name="Gamas P."/>
            <person name="Carrere S."/>
        </authorList>
    </citation>
    <scope>NUCLEOTIDE SEQUENCE</scope>
    <source>
        <tissue evidence="7">Leaves</tissue>
    </source>
</reference>
<name>G7J068_MEDTR</name>
<dbReference type="Proteomes" id="UP000265566">
    <property type="component" value="Chromosome 3"/>
</dbReference>
<dbReference type="PROSITE" id="PS50089">
    <property type="entry name" value="ZF_RING_2"/>
    <property type="match status" value="1"/>
</dbReference>
<keyword evidence="7" id="KW-0808">Transferase</keyword>
<keyword evidence="2 4" id="KW-0863">Zinc-finger</keyword>
<keyword evidence="3" id="KW-0862">Zinc</keyword>
<evidence type="ECO:0000256" key="3">
    <source>
        <dbReference type="ARBA" id="ARBA00022833"/>
    </source>
</evidence>
<evidence type="ECO:0000313" key="7">
    <source>
        <dbReference type="EMBL" id="RHN65232.1"/>
    </source>
</evidence>
<evidence type="ECO:0000256" key="1">
    <source>
        <dbReference type="ARBA" id="ARBA00022723"/>
    </source>
</evidence>
<dbReference type="HOGENOM" id="CLU_1789652_0_0_1"/>
<dbReference type="EMBL" id="PSQE01000003">
    <property type="protein sequence ID" value="RHN65232.1"/>
    <property type="molecule type" value="Genomic_DNA"/>
</dbReference>
<organism evidence="6 9">
    <name type="scientific">Medicago truncatula</name>
    <name type="common">Barrel medic</name>
    <name type="synonym">Medicago tribuloides</name>
    <dbReference type="NCBI Taxonomy" id="3880"/>
    <lineage>
        <taxon>Eukaryota</taxon>
        <taxon>Viridiplantae</taxon>
        <taxon>Streptophyta</taxon>
        <taxon>Embryophyta</taxon>
        <taxon>Tracheophyta</taxon>
        <taxon>Spermatophyta</taxon>
        <taxon>Magnoliopsida</taxon>
        <taxon>eudicotyledons</taxon>
        <taxon>Gunneridae</taxon>
        <taxon>Pentapetalae</taxon>
        <taxon>rosids</taxon>
        <taxon>fabids</taxon>
        <taxon>Fabales</taxon>
        <taxon>Fabaceae</taxon>
        <taxon>Papilionoideae</taxon>
        <taxon>50 kb inversion clade</taxon>
        <taxon>NPAAA clade</taxon>
        <taxon>Hologalegina</taxon>
        <taxon>IRL clade</taxon>
        <taxon>Trifolieae</taxon>
        <taxon>Medicago</taxon>
    </lineage>
</organism>
<dbReference type="KEGG" id="mtr:11418365"/>
<feature type="domain" description="RING-type" evidence="5">
    <location>
        <begin position="18"/>
        <end position="61"/>
    </location>
</feature>
<dbReference type="PaxDb" id="3880-AES68311"/>
<dbReference type="GO" id="GO:0008270">
    <property type="term" value="F:zinc ion binding"/>
    <property type="evidence" value="ECO:0007669"/>
    <property type="project" value="UniProtKB-KW"/>
</dbReference>
<proteinExistence type="predicted"/>
<dbReference type="STRING" id="3880.G7J068"/>
<dbReference type="EC" id="2.3.2.-" evidence="7"/>
<keyword evidence="1" id="KW-0479">Metal-binding</keyword>
<evidence type="ECO:0000259" key="5">
    <source>
        <dbReference type="PROSITE" id="PS50089"/>
    </source>
</evidence>
<keyword evidence="7" id="KW-0436">Ligase</keyword>
<reference evidence="10" key="4">
    <citation type="journal article" date="2018" name="Nat. Plants">
        <title>Whole-genome landscape of Medicago truncatula symbiotic genes.</title>
        <authorList>
            <person name="Pecrix Y."/>
            <person name="Staton S.E."/>
            <person name="Sallet E."/>
            <person name="Lelandais-Briere C."/>
            <person name="Moreau S."/>
            <person name="Carrere S."/>
            <person name="Blein T."/>
            <person name="Jardinaud M.F."/>
            <person name="Latrasse D."/>
            <person name="Zouine M."/>
            <person name="Zahm M."/>
            <person name="Kreplak J."/>
            <person name="Mayjonade B."/>
            <person name="Satge C."/>
            <person name="Perez M."/>
            <person name="Cauet S."/>
            <person name="Marande W."/>
            <person name="Chantry-Darmon C."/>
            <person name="Lopez-Roques C."/>
            <person name="Bouchez O."/>
            <person name="Berard A."/>
            <person name="Debelle F."/>
            <person name="Munos S."/>
            <person name="Bendahmane A."/>
            <person name="Berges H."/>
            <person name="Niebel A."/>
            <person name="Buitink J."/>
            <person name="Frugier F."/>
            <person name="Benhamed M."/>
            <person name="Crespi M."/>
            <person name="Gouzy J."/>
            <person name="Gamas P."/>
        </authorList>
    </citation>
    <scope>NUCLEOTIDE SEQUENCE [LARGE SCALE GENOMIC DNA]</scope>
    <source>
        <strain evidence="10">cv. Jemalong A17</strain>
    </source>
</reference>
<reference evidence="8" key="3">
    <citation type="submission" date="2015-04" db="UniProtKB">
        <authorList>
            <consortium name="EnsemblPlants"/>
        </authorList>
    </citation>
    <scope>IDENTIFICATION</scope>
    <source>
        <strain evidence="8">cv. Jemalong A17</strain>
    </source>
</reference>
<dbReference type="Pfam" id="PF00097">
    <property type="entry name" value="zf-C3HC4"/>
    <property type="match status" value="1"/>
</dbReference>
<sequence>MDVEHHSSGEGPATNDRCSICHENFQLPCQANCSHWFCANCIIQVWQYSSPLQPCKCPLCRRPINLLLPTDVVDNNNYEQDSLLGDIQKYNRLFGEQSNASIAERLRDLPFLLRRLFRDFANPNVSFPLVIRARIFVTVVVNRVGLEIISRNVGGDFEPLFL</sequence>
<evidence type="ECO:0000313" key="6">
    <source>
        <dbReference type="EMBL" id="AES68311.2"/>
    </source>
</evidence>
<dbReference type="PROSITE" id="PS00518">
    <property type="entry name" value="ZF_RING_1"/>
    <property type="match status" value="1"/>
</dbReference>
<reference evidence="6 9" key="1">
    <citation type="journal article" date="2011" name="Nature">
        <title>The Medicago genome provides insight into the evolution of rhizobial symbioses.</title>
        <authorList>
            <person name="Young N.D."/>
            <person name="Debelle F."/>
            <person name="Oldroyd G.E."/>
            <person name="Geurts R."/>
            <person name="Cannon S.B."/>
            <person name="Udvardi M.K."/>
            <person name="Benedito V.A."/>
            <person name="Mayer K.F."/>
            <person name="Gouzy J."/>
            <person name="Schoof H."/>
            <person name="Van de Peer Y."/>
            <person name="Proost S."/>
            <person name="Cook D.R."/>
            <person name="Meyers B.C."/>
            <person name="Spannagl M."/>
            <person name="Cheung F."/>
            <person name="De Mita S."/>
            <person name="Krishnakumar V."/>
            <person name="Gundlach H."/>
            <person name="Zhou S."/>
            <person name="Mudge J."/>
            <person name="Bharti A.K."/>
            <person name="Murray J.D."/>
            <person name="Naoumkina M.A."/>
            <person name="Rosen B."/>
            <person name="Silverstein K.A."/>
            <person name="Tang H."/>
            <person name="Rombauts S."/>
            <person name="Zhao P.X."/>
            <person name="Zhou P."/>
            <person name="Barbe V."/>
            <person name="Bardou P."/>
            <person name="Bechner M."/>
            <person name="Bellec A."/>
            <person name="Berger A."/>
            <person name="Berges H."/>
            <person name="Bidwell S."/>
            <person name="Bisseling T."/>
            <person name="Choisne N."/>
            <person name="Couloux A."/>
            <person name="Denny R."/>
            <person name="Deshpande S."/>
            <person name="Dai X."/>
            <person name="Doyle J.J."/>
            <person name="Dudez A.M."/>
            <person name="Farmer A.D."/>
            <person name="Fouteau S."/>
            <person name="Franken C."/>
            <person name="Gibelin C."/>
            <person name="Gish J."/>
            <person name="Goldstein S."/>
            <person name="Gonzalez A.J."/>
            <person name="Green P.J."/>
            <person name="Hallab A."/>
            <person name="Hartog M."/>
            <person name="Hua A."/>
            <person name="Humphray S.J."/>
            <person name="Jeong D.H."/>
            <person name="Jing Y."/>
            <person name="Jocker A."/>
            <person name="Kenton S.M."/>
            <person name="Kim D.J."/>
            <person name="Klee K."/>
            <person name="Lai H."/>
            <person name="Lang C."/>
            <person name="Lin S."/>
            <person name="Macmil S.L."/>
            <person name="Magdelenat G."/>
            <person name="Matthews L."/>
            <person name="McCorrison J."/>
            <person name="Monaghan E.L."/>
            <person name="Mun J.H."/>
            <person name="Najar F.Z."/>
            <person name="Nicholson C."/>
            <person name="Noirot C."/>
            <person name="O'Bleness M."/>
            <person name="Paule C.R."/>
            <person name="Poulain J."/>
            <person name="Prion F."/>
            <person name="Qin B."/>
            <person name="Qu C."/>
            <person name="Retzel E.F."/>
            <person name="Riddle C."/>
            <person name="Sallet E."/>
            <person name="Samain S."/>
            <person name="Samson N."/>
            <person name="Sanders I."/>
            <person name="Saurat O."/>
            <person name="Scarpelli C."/>
            <person name="Schiex T."/>
            <person name="Segurens B."/>
            <person name="Severin A.J."/>
            <person name="Sherrier D.J."/>
            <person name="Shi R."/>
            <person name="Sims S."/>
            <person name="Singer S.R."/>
            <person name="Sinharoy S."/>
            <person name="Sterck L."/>
            <person name="Viollet A."/>
            <person name="Wang B.B."/>
            <person name="Wang K."/>
            <person name="Wang M."/>
            <person name="Wang X."/>
            <person name="Warfsmann J."/>
            <person name="Weissenbach J."/>
            <person name="White D.D."/>
            <person name="White J.D."/>
            <person name="Wiley G.B."/>
            <person name="Wincker P."/>
            <person name="Xing Y."/>
            <person name="Yang L."/>
            <person name="Yao Z."/>
            <person name="Ying F."/>
            <person name="Zhai J."/>
            <person name="Zhou L."/>
            <person name="Zuber A."/>
            <person name="Denarie J."/>
            <person name="Dixon R.A."/>
            <person name="May G.D."/>
            <person name="Schwartz D.C."/>
            <person name="Rogers J."/>
            <person name="Quetier F."/>
            <person name="Town C.D."/>
            <person name="Roe B.A."/>
        </authorList>
    </citation>
    <scope>NUCLEOTIDE SEQUENCE [LARGE SCALE GENOMIC DNA]</scope>
    <source>
        <strain evidence="6">A17</strain>
        <strain evidence="8 9">cv. Jemalong A17</strain>
    </source>
</reference>
<protein>
    <submittedName>
        <fullName evidence="7">Putative aminoacyltransferase, E1 ubiquitin-activating enzyme</fullName>
        <ecNumber evidence="7">2.3.2.-</ecNumber>
        <ecNumber evidence="7">6.2.1.45</ecNumber>
    </submittedName>
    <submittedName>
        <fullName evidence="6">Zinc finger, C3HC4 type (RING finger) protein</fullName>
    </submittedName>
</protein>
<accession>A0A0C3VAB7</accession>
<dbReference type="OrthoDB" id="9049620at2759"/>
<keyword evidence="7" id="KW-0012">Acyltransferase</keyword>
<dbReference type="InterPro" id="IPR001841">
    <property type="entry name" value="Znf_RING"/>
</dbReference>
<dbReference type="EMBL" id="CM001219">
    <property type="protein sequence ID" value="AES68311.2"/>
    <property type="molecule type" value="Genomic_DNA"/>
</dbReference>
<dbReference type="InterPro" id="IPR013083">
    <property type="entry name" value="Znf_RING/FYVE/PHD"/>
</dbReference>
<evidence type="ECO:0000256" key="4">
    <source>
        <dbReference type="PROSITE-ProRule" id="PRU00175"/>
    </source>
</evidence>
<accession>G7J068</accession>
<gene>
    <name evidence="8" type="primary">11418365</name>
    <name evidence="6" type="ordered locus">MTR_3g005790</name>
    <name evidence="7" type="ORF">MtrunA17_Chr3g0077691</name>
</gene>
<dbReference type="AlphaFoldDB" id="G7J068"/>
<dbReference type="Gene3D" id="3.30.40.10">
    <property type="entry name" value="Zinc/RING finger domain, C3HC4 (zinc finger)"/>
    <property type="match status" value="1"/>
</dbReference>
<evidence type="ECO:0000313" key="8">
    <source>
        <dbReference type="EnsemblPlants" id="AES68311"/>
    </source>
</evidence>
<evidence type="ECO:0000313" key="9">
    <source>
        <dbReference type="Proteomes" id="UP000002051"/>
    </source>
</evidence>